<evidence type="ECO:0000256" key="1">
    <source>
        <dbReference type="SAM" id="MobiDB-lite"/>
    </source>
</evidence>
<dbReference type="EMBL" id="OBQI01000003">
    <property type="protein sequence ID" value="SOC49656.1"/>
    <property type="molecule type" value="Genomic_DNA"/>
</dbReference>
<dbReference type="RefSeq" id="WP_176522933.1">
    <property type="nucleotide sequence ID" value="NZ_OBQI01000003.1"/>
</dbReference>
<reference evidence="3" key="1">
    <citation type="submission" date="2017-08" db="EMBL/GenBank/DDBJ databases">
        <authorList>
            <person name="Varghese N."/>
            <person name="Submissions S."/>
        </authorList>
    </citation>
    <scope>NUCLEOTIDE SEQUENCE [LARGE SCALE GENOMIC DNA]</scope>
    <source>
        <strain evidence="3">DSM 4725</strain>
    </source>
</reference>
<name>A0A285V9D2_9ACTN</name>
<dbReference type="Proteomes" id="UP000219435">
    <property type="component" value="Unassembled WGS sequence"/>
</dbReference>
<dbReference type="AlphaFoldDB" id="A0A285V9D2"/>
<feature type="compositionally biased region" description="Polar residues" evidence="1">
    <location>
        <begin position="21"/>
        <end position="34"/>
    </location>
</feature>
<evidence type="ECO:0000313" key="2">
    <source>
        <dbReference type="EMBL" id="SOC49656.1"/>
    </source>
</evidence>
<sequence>MSLALSPPAVRPAPRSAVAQTRRSQPVPTRSQLPVTDVVEDWGLASFPASDPPSNW</sequence>
<gene>
    <name evidence="2" type="ORF">SAMN05660748_2387</name>
</gene>
<feature type="region of interest" description="Disordered" evidence="1">
    <location>
        <begin position="1"/>
        <end position="35"/>
    </location>
</feature>
<feature type="compositionally biased region" description="Low complexity" evidence="1">
    <location>
        <begin position="1"/>
        <end position="19"/>
    </location>
</feature>
<evidence type="ECO:0000313" key="3">
    <source>
        <dbReference type="Proteomes" id="UP000219435"/>
    </source>
</evidence>
<keyword evidence="3" id="KW-1185">Reference proteome</keyword>
<organism evidence="2 3">
    <name type="scientific">Blastococcus aggregatus</name>
    <dbReference type="NCBI Taxonomy" id="38502"/>
    <lineage>
        <taxon>Bacteria</taxon>
        <taxon>Bacillati</taxon>
        <taxon>Actinomycetota</taxon>
        <taxon>Actinomycetes</taxon>
        <taxon>Geodermatophilales</taxon>
        <taxon>Geodermatophilaceae</taxon>
        <taxon>Blastococcus</taxon>
    </lineage>
</organism>
<accession>A0A285V9D2</accession>
<proteinExistence type="predicted"/>
<protein>
    <submittedName>
        <fullName evidence="2">Uncharacterized protein</fullName>
    </submittedName>
</protein>